<evidence type="ECO:0000313" key="3">
    <source>
        <dbReference type="Proteomes" id="UP000245429"/>
    </source>
</evidence>
<dbReference type="KEGG" id="fse:DI487_00715"/>
<evidence type="ECO:0000256" key="1">
    <source>
        <dbReference type="SAM" id="SignalP"/>
    </source>
</evidence>
<sequence length="291" mass="32500">MKLYKLLFLILLLLTSSLKVLAQAEPSYSLYRYNTSFFNPSAFGLDERATVRANFRSQFIGIAEAPETQSLNLSVPVNDKISIGGIVIADKVFIERTTSLFGSFSYALKISESTDVLFGVQAGGTFVNIDFERLNLPADPFLSQNTNYFNPNIGAGFYLKNDNYFASLSVPRIFETDRVADKNGIATTANNKAQLYISGGYNFTISDQIKFIPSTLVRYSSEETITDVTGTFNFFDVLDLGANYRIDRAVGGLFNIKIKNRLQLSYAFESNVTNINKYENGTHELGICFEF</sequence>
<feature type="signal peptide" evidence="1">
    <location>
        <begin position="1"/>
        <end position="22"/>
    </location>
</feature>
<dbReference type="EMBL" id="CP029463">
    <property type="protein sequence ID" value="AWM12535.1"/>
    <property type="molecule type" value="Genomic_DNA"/>
</dbReference>
<protein>
    <recommendedName>
        <fullName evidence="4">Type IX secretion system membrane protein PorP/SprF</fullName>
    </recommendedName>
</protein>
<accession>A0A2U8QRR7</accession>
<feature type="chain" id="PRO_5016063300" description="Type IX secretion system membrane protein PorP/SprF" evidence="1">
    <location>
        <begin position="23"/>
        <end position="291"/>
    </location>
</feature>
<gene>
    <name evidence="2" type="ORF">DI487_00715</name>
</gene>
<dbReference type="AlphaFoldDB" id="A0A2U8QRR7"/>
<name>A0A2U8QRR7_9FLAO</name>
<dbReference type="Pfam" id="PF11751">
    <property type="entry name" value="PorP_SprF"/>
    <property type="match status" value="1"/>
</dbReference>
<keyword evidence="3" id="KW-1185">Reference proteome</keyword>
<dbReference type="RefSeq" id="WP_109567944.1">
    <property type="nucleotide sequence ID" value="NZ_CP029463.1"/>
</dbReference>
<evidence type="ECO:0008006" key="4">
    <source>
        <dbReference type="Google" id="ProtNLM"/>
    </source>
</evidence>
<evidence type="ECO:0000313" key="2">
    <source>
        <dbReference type="EMBL" id="AWM12535.1"/>
    </source>
</evidence>
<proteinExistence type="predicted"/>
<dbReference type="NCBIfam" id="TIGR03519">
    <property type="entry name" value="T9SS_PorP_fam"/>
    <property type="match status" value="1"/>
</dbReference>
<dbReference type="InterPro" id="IPR019861">
    <property type="entry name" value="PorP/SprF_Bacteroidetes"/>
</dbReference>
<reference evidence="2 3" key="1">
    <citation type="submission" date="2018-05" db="EMBL/GenBank/DDBJ databases">
        <title>Flavobacterium sp. MEBiC07310.</title>
        <authorList>
            <person name="Baek K."/>
        </authorList>
    </citation>
    <scope>NUCLEOTIDE SEQUENCE [LARGE SCALE GENOMIC DNA]</scope>
    <source>
        <strain evidence="2 3">MEBiC07310</strain>
    </source>
</reference>
<organism evidence="2 3">
    <name type="scientific">Flavobacterium sediminis</name>
    <dbReference type="NCBI Taxonomy" id="2201181"/>
    <lineage>
        <taxon>Bacteria</taxon>
        <taxon>Pseudomonadati</taxon>
        <taxon>Bacteroidota</taxon>
        <taxon>Flavobacteriia</taxon>
        <taxon>Flavobacteriales</taxon>
        <taxon>Flavobacteriaceae</taxon>
        <taxon>Flavobacterium</taxon>
    </lineage>
</organism>
<keyword evidence="1" id="KW-0732">Signal</keyword>
<dbReference type="Proteomes" id="UP000245429">
    <property type="component" value="Chromosome"/>
</dbReference>
<dbReference type="OrthoDB" id="1114455at2"/>